<keyword evidence="1" id="KW-0472">Membrane</keyword>
<gene>
    <name evidence="2" type="ORF">GJ744_005973</name>
</gene>
<organism evidence="2 3">
    <name type="scientific">Endocarpon pusillum</name>
    <dbReference type="NCBI Taxonomy" id="364733"/>
    <lineage>
        <taxon>Eukaryota</taxon>
        <taxon>Fungi</taxon>
        <taxon>Dikarya</taxon>
        <taxon>Ascomycota</taxon>
        <taxon>Pezizomycotina</taxon>
        <taxon>Eurotiomycetes</taxon>
        <taxon>Chaetothyriomycetidae</taxon>
        <taxon>Verrucariales</taxon>
        <taxon>Verrucariaceae</taxon>
        <taxon>Endocarpon</taxon>
    </lineage>
</organism>
<comment type="caution">
    <text evidence="2">The sequence shown here is derived from an EMBL/GenBank/DDBJ whole genome shotgun (WGS) entry which is preliminary data.</text>
</comment>
<evidence type="ECO:0000313" key="3">
    <source>
        <dbReference type="Proteomes" id="UP000606974"/>
    </source>
</evidence>
<accession>A0A8H7ABU6</accession>
<evidence type="ECO:0000313" key="2">
    <source>
        <dbReference type="EMBL" id="KAF7502370.1"/>
    </source>
</evidence>
<proteinExistence type="predicted"/>
<reference evidence="2" key="1">
    <citation type="submission" date="2020-02" db="EMBL/GenBank/DDBJ databases">
        <authorList>
            <person name="Palmer J.M."/>
        </authorList>
    </citation>
    <scope>NUCLEOTIDE SEQUENCE</scope>
    <source>
        <strain evidence="2">EPUS1.4</strain>
        <tissue evidence="2">Thallus</tissue>
    </source>
</reference>
<dbReference type="AlphaFoldDB" id="A0A8H7ABU6"/>
<feature type="transmembrane region" description="Helical" evidence="1">
    <location>
        <begin position="51"/>
        <end position="74"/>
    </location>
</feature>
<protein>
    <submittedName>
        <fullName evidence="2">Uncharacterized protein</fullName>
    </submittedName>
</protein>
<sequence length="83" mass="8803">MVVLALKTGLALLGMFAITNQGHNDIRTVGCDKQAESLVANWTLICGMHRASILIFCTLAVTSYASTLLIFATLRNIYSAGGG</sequence>
<keyword evidence="1" id="KW-0812">Transmembrane</keyword>
<keyword evidence="3" id="KW-1185">Reference proteome</keyword>
<evidence type="ECO:0000256" key="1">
    <source>
        <dbReference type="SAM" id="Phobius"/>
    </source>
</evidence>
<dbReference type="EMBL" id="JAACFV010000262">
    <property type="protein sequence ID" value="KAF7502370.1"/>
    <property type="molecule type" value="Genomic_DNA"/>
</dbReference>
<keyword evidence="1" id="KW-1133">Transmembrane helix</keyword>
<name>A0A8H7ABU6_9EURO</name>
<dbReference type="Proteomes" id="UP000606974">
    <property type="component" value="Unassembled WGS sequence"/>
</dbReference>